<keyword evidence="2" id="KW-1185">Reference proteome</keyword>
<evidence type="ECO:0000313" key="1">
    <source>
        <dbReference type="EMBL" id="MFD2839081.1"/>
    </source>
</evidence>
<dbReference type="RefSeq" id="WP_377464489.1">
    <property type="nucleotide sequence ID" value="NZ_JBHUOP010000001.1"/>
</dbReference>
<dbReference type="Proteomes" id="UP001597391">
    <property type="component" value="Unassembled WGS sequence"/>
</dbReference>
<proteinExistence type="predicted"/>
<evidence type="ECO:0000313" key="2">
    <source>
        <dbReference type="Proteomes" id="UP001597391"/>
    </source>
</evidence>
<dbReference type="EMBL" id="JBHUOP010000001">
    <property type="protein sequence ID" value="MFD2839081.1"/>
    <property type="molecule type" value="Genomic_DNA"/>
</dbReference>
<sequence>MESLRWNLHDNATQLIAVVVSAPENLAEQIIEALPWISVLSDRDQRQCVNDLVEAAEEALIIGQPDLLTCELRSWCGTAEALTLGLQNATVDWLDPSTVVVNPL</sequence>
<organism evidence="1 2">
    <name type="scientific">Populibacterium corticicola</name>
    <dbReference type="NCBI Taxonomy" id="1812826"/>
    <lineage>
        <taxon>Bacteria</taxon>
        <taxon>Bacillati</taxon>
        <taxon>Actinomycetota</taxon>
        <taxon>Actinomycetes</taxon>
        <taxon>Micrococcales</taxon>
        <taxon>Jonesiaceae</taxon>
        <taxon>Populibacterium</taxon>
    </lineage>
</organism>
<accession>A0ABW5XD10</accession>
<gene>
    <name evidence="1" type="ORF">ACFSYH_00640</name>
</gene>
<comment type="caution">
    <text evidence="1">The sequence shown here is derived from an EMBL/GenBank/DDBJ whole genome shotgun (WGS) entry which is preliminary data.</text>
</comment>
<reference evidence="2" key="1">
    <citation type="journal article" date="2019" name="Int. J. Syst. Evol. Microbiol.">
        <title>The Global Catalogue of Microorganisms (GCM) 10K type strain sequencing project: providing services to taxonomists for standard genome sequencing and annotation.</title>
        <authorList>
            <consortium name="The Broad Institute Genomics Platform"/>
            <consortium name="The Broad Institute Genome Sequencing Center for Infectious Disease"/>
            <person name="Wu L."/>
            <person name="Ma J."/>
        </authorList>
    </citation>
    <scope>NUCLEOTIDE SEQUENCE [LARGE SCALE GENOMIC DNA]</scope>
    <source>
        <strain evidence="2">KCTC 33576</strain>
    </source>
</reference>
<protein>
    <submittedName>
        <fullName evidence="1">Uncharacterized protein</fullName>
    </submittedName>
</protein>
<name>A0ABW5XD10_9MICO</name>